<accession>A0ABV7ARF8</accession>
<evidence type="ECO:0000259" key="5">
    <source>
        <dbReference type="Pfam" id="PF00150"/>
    </source>
</evidence>
<proteinExistence type="inferred from homology"/>
<gene>
    <name evidence="6" type="ORF">ACFOJE_04775</name>
</gene>
<evidence type="ECO:0000256" key="3">
    <source>
        <dbReference type="RuleBase" id="RU361153"/>
    </source>
</evidence>
<organism evidence="6 7">
    <name type="scientific">Azotobacter bryophylli</name>
    <dbReference type="NCBI Taxonomy" id="1986537"/>
    <lineage>
        <taxon>Bacteria</taxon>
        <taxon>Pseudomonadati</taxon>
        <taxon>Pseudomonadota</taxon>
        <taxon>Gammaproteobacteria</taxon>
        <taxon>Pseudomonadales</taxon>
        <taxon>Pseudomonadaceae</taxon>
        <taxon>Azotobacter</taxon>
    </lineage>
</organism>
<dbReference type="GO" id="GO:0016798">
    <property type="term" value="F:hydrolase activity, acting on glycosyl bonds"/>
    <property type="evidence" value="ECO:0007669"/>
    <property type="project" value="UniProtKB-KW"/>
</dbReference>
<feature type="chain" id="PRO_5045691099" evidence="4">
    <location>
        <begin position="26"/>
        <end position="345"/>
    </location>
</feature>
<dbReference type="RefSeq" id="WP_377813124.1">
    <property type="nucleotide sequence ID" value="NZ_JBHRSJ010000007.1"/>
</dbReference>
<keyword evidence="4" id="KW-0732">Signal</keyword>
<keyword evidence="2 3" id="KW-0326">Glycosidase</keyword>
<evidence type="ECO:0000256" key="2">
    <source>
        <dbReference type="ARBA" id="ARBA00023295"/>
    </source>
</evidence>
<dbReference type="PANTHER" id="PTHR34142:SF1">
    <property type="entry name" value="GLYCOSIDE HYDROLASE FAMILY 5 DOMAIN-CONTAINING PROTEIN"/>
    <property type="match status" value="1"/>
</dbReference>
<comment type="similarity">
    <text evidence="3">Belongs to the glycosyl hydrolase 5 (cellulase A) family.</text>
</comment>
<feature type="signal peptide" evidence="4">
    <location>
        <begin position="1"/>
        <end position="25"/>
    </location>
</feature>
<name>A0ABV7ARF8_9GAMM</name>
<keyword evidence="1 3" id="KW-0378">Hydrolase</keyword>
<dbReference type="Proteomes" id="UP001595457">
    <property type="component" value="Unassembled WGS sequence"/>
</dbReference>
<dbReference type="EMBL" id="JBHRSJ010000007">
    <property type="protein sequence ID" value="MFC2971526.1"/>
    <property type="molecule type" value="Genomic_DNA"/>
</dbReference>
<evidence type="ECO:0000256" key="1">
    <source>
        <dbReference type="ARBA" id="ARBA00022801"/>
    </source>
</evidence>
<dbReference type="Pfam" id="PF00150">
    <property type="entry name" value="Cellulase"/>
    <property type="match status" value="1"/>
</dbReference>
<dbReference type="EC" id="3.2.1.-" evidence="6"/>
<dbReference type="InterPro" id="IPR017853">
    <property type="entry name" value="GH"/>
</dbReference>
<keyword evidence="7" id="KW-1185">Reference proteome</keyword>
<dbReference type="PANTHER" id="PTHR34142">
    <property type="entry name" value="ENDO-BETA-1,4-GLUCANASE A"/>
    <property type="match status" value="1"/>
</dbReference>
<reference evidence="7" key="1">
    <citation type="journal article" date="2019" name="Int. J. Syst. Evol. Microbiol.">
        <title>The Global Catalogue of Microorganisms (GCM) 10K type strain sequencing project: providing services to taxonomists for standard genome sequencing and annotation.</title>
        <authorList>
            <consortium name="The Broad Institute Genomics Platform"/>
            <consortium name="The Broad Institute Genome Sequencing Center for Infectious Disease"/>
            <person name="Wu L."/>
            <person name="Ma J."/>
        </authorList>
    </citation>
    <scope>NUCLEOTIDE SEQUENCE [LARGE SCALE GENOMIC DNA]</scope>
    <source>
        <strain evidence="7">KCTC 62195</strain>
    </source>
</reference>
<sequence>MNKKLLGIGTALALSLTLHATVASAEPINLIGVNLSAAGFGTKALPGKHGTNYLYPSEEYYKRYSDMGIKLVRLPFRWERVQHQLGSDLEPSELDLLKQSLDLADRHGMKVILDMHNYYRYYSDQIASPQVPIEEYANTWSRLASATKEHPALFGYGLMNEPHDTNGQWPEAAVAAAKAIRGVDADHWILVAGDSWSSAQRWPKANPRLITDPFMVDSNNKLLYEGHLYFDADTSGTYKDQNEAFDPQIGVRRVEPFVQWLKQHGLRGFIGEYGVPDWSESAMTAMDNMLSYLAQNCIPSTYWAGGPWWGENALALDVKSGKPRPQLDILKKHATYSACTDIGPQ</sequence>
<evidence type="ECO:0000313" key="7">
    <source>
        <dbReference type="Proteomes" id="UP001595457"/>
    </source>
</evidence>
<comment type="caution">
    <text evidence="6">The sequence shown here is derived from an EMBL/GenBank/DDBJ whole genome shotgun (WGS) entry which is preliminary data.</text>
</comment>
<dbReference type="Gene3D" id="3.20.20.80">
    <property type="entry name" value="Glycosidases"/>
    <property type="match status" value="1"/>
</dbReference>
<dbReference type="InterPro" id="IPR001547">
    <property type="entry name" value="Glyco_hydro_5"/>
</dbReference>
<dbReference type="SUPFAM" id="SSF51445">
    <property type="entry name" value="(Trans)glycosidases"/>
    <property type="match status" value="1"/>
</dbReference>
<feature type="domain" description="Glycoside hydrolase family 5" evidence="5">
    <location>
        <begin position="36"/>
        <end position="304"/>
    </location>
</feature>
<evidence type="ECO:0000313" key="6">
    <source>
        <dbReference type="EMBL" id="MFC2971526.1"/>
    </source>
</evidence>
<protein>
    <submittedName>
        <fullName evidence="6">Glycoside hydrolase family 5 protein</fullName>
        <ecNumber evidence="6">3.2.1.-</ecNumber>
    </submittedName>
</protein>
<evidence type="ECO:0000256" key="4">
    <source>
        <dbReference type="SAM" id="SignalP"/>
    </source>
</evidence>